<keyword evidence="2" id="KW-1185">Reference proteome</keyword>
<evidence type="ECO:0000313" key="1">
    <source>
        <dbReference type="EMBL" id="MFC4604087.1"/>
    </source>
</evidence>
<comment type="caution">
    <text evidence="1">The sequence shown here is derived from an EMBL/GenBank/DDBJ whole genome shotgun (WGS) entry which is preliminary data.</text>
</comment>
<dbReference type="Pfam" id="PF19827">
    <property type="entry name" value="DUF6308"/>
    <property type="match status" value="1"/>
</dbReference>
<accession>A0ABV9FU67</accession>
<sequence length="220" mass="24346">MSDAALPIRLPKVLREGADAGAIDVLQEYFTRPAVKTGYLRPGALWDTWDPSGRRDADCDVFTTDDLVAATLLSVQVPAQAALILLGDKRPELDALLAEVGADRDLADRDEPLTEQSPQWRLETALTQIHGIGRTTASKLIARKRPRLHPVYDDGVGRELGTRTEHLEAVRSALHENDRALHHRLIRLRDEAGIGETVSALRILEVLARMQGKKYIPRTG</sequence>
<name>A0ABV9FU67_9NOCA</name>
<dbReference type="EMBL" id="JBHSFO010000004">
    <property type="protein sequence ID" value="MFC4604087.1"/>
    <property type="molecule type" value="Genomic_DNA"/>
</dbReference>
<protein>
    <submittedName>
        <fullName evidence="1">DUF6308 family protein</fullName>
    </submittedName>
</protein>
<gene>
    <name evidence="1" type="ORF">ACFO6S_10365</name>
</gene>
<evidence type="ECO:0000313" key="2">
    <source>
        <dbReference type="Proteomes" id="UP001595914"/>
    </source>
</evidence>
<dbReference type="Proteomes" id="UP001595914">
    <property type="component" value="Unassembled WGS sequence"/>
</dbReference>
<organism evidence="1 2">
    <name type="scientific">Rhodococcus kronopolitis</name>
    <dbReference type="NCBI Taxonomy" id="1460226"/>
    <lineage>
        <taxon>Bacteria</taxon>
        <taxon>Bacillati</taxon>
        <taxon>Actinomycetota</taxon>
        <taxon>Actinomycetes</taxon>
        <taxon>Mycobacteriales</taxon>
        <taxon>Nocardiaceae</taxon>
        <taxon>Rhodococcus</taxon>
    </lineage>
</organism>
<dbReference type="RefSeq" id="WP_378416615.1">
    <property type="nucleotide sequence ID" value="NZ_JBHSFO010000004.1"/>
</dbReference>
<reference evidence="2" key="1">
    <citation type="journal article" date="2019" name="Int. J. Syst. Evol. Microbiol.">
        <title>The Global Catalogue of Microorganisms (GCM) 10K type strain sequencing project: providing services to taxonomists for standard genome sequencing and annotation.</title>
        <authorList>
            <consortium name="The Broad Institute Genomics Platform"/>
            <consortium name="The Broad Institute Genome Sequencing Center for Infectious Disease"/>
            <person name="Wu L."/>
            <person name="Ma J."/>
        </authorList>
    </citation>
    <scope>NUCLEOTIDE SEQUENCE [LARGE SCALE GENOMIC DNA]</scope>
    <source>
        <strain evidence="2">CCUG 54520</strain>
    </source>
</reference>
<dbReference type="InterPro" id="IPR046275">
    <property type="entry name" value="DUF6308"/>
</dbReference>
<proteinExistence type="predicted"/>